<gene>
    <name evidence="1" type="ORF">PEVE_00024999</name>
</gene>
<name>A0ABN8SQU1_9CNID</name>
<evidence type="ECO:0000313" key="1">
    <source>
        <dbReference type="EMBL" id="CAH3192996.1"/>
    </source>
</evidence>
<sequence length="136" mass="15468">MENQALDSQIEVILNEGNEDFNAVDSDIEDATFNDASHKYRFCGGNSIGFKYSTTGLQGTYRGMTRNGLVFLSVDSTSGFVKYLPTVKHLNPPVTRNMEGPWYISIFFPKENTMIYGKKYRIHFLYKGGRLRFTAV</sequence>
<organism evidence="1 2">
    <name type="scientific">Porites evermanni</name>
    <dbReference type="NCBI Taxonomy" id="104178"/>
    <lineage>
        <taxon>Eukaryota</taxon>
        <taxon>Metazoa</taxon>
        <taxon>Cnidaria</taxon>
        <taxon>Anthozoa</taxon>
        <taxon>Hexacorallia</taxon>
        <taxon>Scleractinia</taxon>
        <taxon>Fungiina</taxon>
        <taxon>Poritidae</taxon>
        <taxon>Porites</taxon>
    </lineage>
</organism>
<accession>A0ABN8SQU1</accession>
<keyword evidence="2" id="KW-1185">Reference proteome</keyword>
<evidence type="ECO:0000313" key="2">
    <source>
        <dbReference type="Proteomes" id="UP001159427"/>
    </source>
</evidence>
<dbReference type="EMBL" id="CALNXI010003351">
    <property type="protein sequence ID" value="CAH3192996.1"/>
    <property type="molecule type" value="Genomic_DNA"/>
</dbReference>
<reference evidence="1 2" key="1">
    <citation type="submission" date="2022-05" db="EMBL/GenBank/DDBJ databases">
        <authorList>
            <consortium name="Genoscope - CEA"/>
            <person name="William W."/>
        </authorList>
    </citation>
    <scope>NUCLEOTIDE SEQUENCE [LARGE SCALE GENOMIC DNA]</scope>
</reference>
<comment type="caution">
    <text evidence="1">The sequence shown here is derived from an EMBL/GenBank/DDBJ whole genome shotgun (WGS) entry which is preliminary data.</text>
</comment>
<protein>
    <submittedName>
        <fullName evidence="1">Uncharacterized protein</fullName>
    </submittedName>
</protein>
<dbReference type="Proteomes" id="UP001159427">
    <property type="component" value="Unassembled WGS sequence"/>
</dbReference>
<proteinExistence type="predicted"/>